<keyword evidence="4" id="KW-1185">Reference proteome</keyword>
<dbReference type="InParanoid" id="A0A1P8AVU4"/>
<dbReference type="Proteomes" id="UP000006548">
    <property type="component" value="Chromosome 1"/>
</dbReference>
<feature type="signal peptide" evidence="1">
    <location>
        <begin position="1"/>
        <end position="20"/>
    </location>
</feature>
<keyword evidence="3" id="KW-0812">Transmembrane</keyword>
<keyword evidence="3" id="KW-0472">Membrane</keyword>
<protein>
    <submittedName>
        <fullName evidence="3">Transmembrane protein</fullName>
    </submittedName>
</protein>
<sequence length="73" mass="8611">MNNAVIWLITLVFLMFSATSTRIVAHIPYIFPKTKTREAVWGQKIMRVKDSSRRQYFTACTWIRWIIPPANKP</sequence>
<name>A0A1P8AVU4_ARATH</name>
<dbReference type="KEGG" id="ath:AT1G54953"/>
<reference evidence="3 4" key="1">
    <citation type="journal article" date="2000" name="Nature">
        <title>Sequence and analysis of chromosome 1 of the plant Arabidopsis thaliana.</title>
        <authorList>
            <person name="Theologis A."/>
            <person name="Ecker J.R."/>
            <person name="Palm C.J."/>
            <person name="Federspiel N.A."/>
            <person name="Kaul S."/>
            <person name="White O."/>
            <person name="Alonso J."/>
            <person name="Altafi H."/>
            <person name="Araujo R."/>
            <person name="Bowman C.L."/>
            <person name="Brooks S.Y."/>
            <person name="Buehler E."/>
            <person name="Chan A."/>
            <person name="Chao Q."/>
            <person name="Chen H."/>
            <person name="Cheuk R.F."/>
            <person name="Chin C.W."/>
            <person name="Chung M.K."/>
            <person name="Conn L."/>
            <person name="Conway A.B."/>
            <person name="Conway A.R."/>
            <person name="Creasy T.H."/>
            <person name="Dewar K."/>
            <person name="Dunn P."/>
            <person name="Etgu P."/>
            <person name="Feldblyum T.V."/>
            <person name="Feng J."/>
            <person name="Fong B."/>
            <person name="Fujii C.Y."/>
            <person name="Gill J.E."/>
            <person name="Goldsmith A.D."/>
            <person name="Haas B."/>
            <person name="Hansen N.F."/>
            <person name="Hughes B."/>
            <person name="Huizar L."/>
            <person name="Hunter J.L."/>
            <person name="Jenkins J."/>
            <person name="Johnson-Hopson C."/>
            <person name="Khan S."/>
            <person name="Khaykin E."/>
            <person name="Kim C.J."/>
            <person name="Koo H.L."/>
            <person name="Kremenetskaia I."/>
            <person name="Kurtz D.B."/>
            <person name="Kwan A."/>
            <person name="Lam B."/>
            <person name="Langin-Hooper S."/>
            <person name="Lee A."/>
            <person name="Lee J.M."/>
            <person name="Lenz C.A."/>
            <person name="Li J.H."/>
            <person name="Li Y."/>
            <person name="Lin X."/>
            <person name="Liu S.X."/>
            <person name="Liu Z.A."/>
            <person name="Luros J.S."/>
            <person name="Maiti R."/>
            <person name="Marziali A."/>
            <person name="Militscher J."/>
            <person name="Miranda M."/>
            <person name="Nguyen M."/>
            <person name="Nierman W.C."/>
            <person name="Osborne B.I."/>
            <person name="Pai G."/>
            <person name="Peterson J."/>
            <person name="Pham P.K."/>
            <person name="Rizzo M."/>
            <person name="Rooney T."/>
            <person name="Rowley D."/>
            <person name="Sakano H."/>
            <person name="Salzberg S.L."/>
            <person name="Schwartz J.R."/>
            <person name="Shinn P."/>
            <person name="Southwick A.M."/>
            <person name="Sun H."/>
            <person name="Tallon L.J."/>
            <person name="Tambunga G."/>
            <person name="Toriumi M.J."/>
            <person name="Town C.D."/>
            <person name="Utterback T."/>
            <person name="Van Aken S."/>
            <person name="Vaysberg M."/>
            <person name="Vysotskaia V.S."/>
            <person name="Walker M."/>
            <person name="Wu D."/>
            <person name="Yu G."/>
            <person name="Fraser C.M."/>
            <person name="Venter J.C."/>
            <person name="Davis R.W."/>
        </authorList>
    </citation>
    <scope>NUCLEOTIDE SEQUENCE [LARGE SCALE GENOMIC DNA]</scope>
    <source>
        <strain evidence="4">cv. Columbia</strain>
    </source>
</reference>
<dbReference type="TAIR" id="AT1G54953"/>
<gene>
    <name evidence="2 3" type="ordered locus">At1g54953</name>
</gene>
<evidence type="ECO:0000313" key="3">
    <source>
        <dbReference type="EMBL" id="ANM60727.1"/>
    </source>
</evidence>
<dbReference type="AlphaFoldDB" id="A0A1P8AVU4"/>
<evidence type="ECO:0000313" key="4">
    <source>
        <dbReference type="Proteomes" id="UP000006548"/>
    </source>
</evidence>
<dbReference type="RefSeq" id="NP_001322991.1">
    <property type="nucleotide sequence ID" value="NM_001333682.1"/>
</dbReference>
<accession>A0A1P8AVU4</accession>
<proteinExistence type="predicted"/>
<dbReference type="GeneID" id="28717356"/>
<dbReference type="EMBL" id="CP002684">
    <property type="protein sequence ID" value="ANM60727.1"/>
    <property type="molecule type" value="Genomic_DNA"/>
</dbReference>
<evidence type="ECO:0000313" key="2">
    <source>
        <dbReference type="Araport" id="AT1G54953"/>
    </source>
</evidence>
<dbReference type="OrthoDB" id="1095936at2759"/>
<feature type="chain" id="PRO_5030032335" evidence="1">
    <location>
        <begin position="21"/>
        <end position="73"/>
    </location>
</feature>
<evidence type="ECO:0000256" key="1">
    <source>
        <dbReference type="SAM" id="SignalP"/>
    </source>
</evidence>
<dbReference type="Araport" id="AT1G54953"/>
<organism evidence="3 4">
    <name type="scientific">Arabidopsis thaliana</name>
    <name type="common">Mouse-ear cress</name>
    <dbReference type="NCBI Taxonomy" id="3702"/>
    <lineage>
        <taxon>Eukaryota</taxon>
        <taxon>Viridiplantae</taxon>
        <taxon>Streptophyta</taxon>
        <taxon>Embryophyta</taxon>
        <taxon>Tracheophyta</taxon>
        <taxon>Spermatophyta</taxon>
        <taxon>Magnoliopsida</taxon>
        <taxon>eudicotyledons</taxon>
        <taxon>Gunneridae</taxon>
        <taxon>Pentapetalae</taxon>
        <taxon>rosids</taxon>
        <taxon>malvids</taxon>
        <taxon>Brassicales</taxon>
        <taxon>Brassicaceae</taxon>
        <taxon>Camelineae</taxon>
        <taxon>Arabidopsis</taxon>
    </lineage>
</organism>
<reference evidence="4" key="2">
    <citation type="journal article" date="2017" name="Plant J.">
        <title>Araport11: a complete reannotation of the Arabidopsis thaliana reference genome.</title>
        <authorList>
            <person name="Cheng C.Y."/>
            <person name="Krishnakumar V."/>
            <person name="Chan A.P."/>
            <person name="Thibaud-Nissen F."/>
            <person name="Schobel S."/>
            <person name="Town C.D."/>
        </authorList>
    </citation>
    <scope>GENOME REANNOTATION</scope>
    <source>
        <strain evidence="4">cv. Columbia</strain>
    </source>
</reference>
<keyword evidence="1" id="KW-0732">Signal</keyword>